<evidence type="ECO:0000313" key="1">
    <source>
        <dbReference type="EMBL" id="KAF5381205.1"/>
    </source>
</evidence>
<keyword evidence="2" id="KW-1185">Reference proteome</keyword>
<dbReference type="Proteomes" id="UP000518752">
    <property type="component" value="Unassembled WGS sequence"/>
</dbReference>
<accession>A0A8H5HDH1</accession>
<protein>
    <submittedName>
        <fullName evidence="1">Uncharacterized protein</fullName>
    </submittedName>
</protein>
<comment type="caution">
    <text evidence="1">The sequence shown here is derived from an EMBL/GenBank/DDBJ whole genome shotgun (WGS) entry which is preliminary data.</text>
</comment>
<proteinExistence type="predicted"/>
<dbReference type="AlphaFoldDB" id="A0A8H5HDH1"/>
<evidence type="ECO:0000313" key="2">
    <source>
        <dbReference type="Proteomes" id="UP000518752"/>
    </source>
</evidence>
<sequence length="273" mass="30627">MQNLDPPSPIIIQVSSTTSLLTTLSLGPDSSFMSFSEGSLHDDTASQAAVGIEDSSYLDVKRGHVQLWNLDQYVTWIDNLSMLDSGDLSLRKRVKPDFRLSSYRISPIYDTPFLPPQSSLKRVRVNNVPSSICHIPCFEIIGAVLSQSIVPGTLIFAEEGYPRGMIVSHFYVAGAFHYLLAIRGQKLVLVRARRHQLSTKWPEWDQLIEQYGPSIFFPAFSGGPIRYALGGGNPSRMPFLLSDKHLVQPSRAHAVVSRLKNSVRRWVFSIRKR</sequence>
<gene>
    <name evidence="1" type="ORF">D9757_007842</name>
</gene>
<name>A0A8H5HDH1_9AGAR</name>
<organism evidence="1 2">
    <name type="scientific">Collybiopsis confluens</name>
    <dbReference type="NCBI Taxonomy" id="2823264"/>
    <lineage>
        <taxon>Eukaryota</taxon>
        <taxon>Fungi</taxon>
        <taxon>Dikarya</taxon>
        <taxon>Basidiomycota</taxon>
        <taxon>Agaricomycotina</taxon>
        <taxon>Agaricomycetes</taxon>
        <taxon>Agaricomycetidae</taxon>
        <taxon>Agaricales</taxon>
        <taxon>Marasmiineae</taxon>
        <taxon>Omphalotaceae</taxon>
        <taxon>Collybiopsis</taxon>
    </lineage>
</organism>
<dbReference type="EMBL" id="JAACJN010000059">
    <property type="protein sequence ID" value="KAF5381205.1"/>
    <property type="molecule type" value="Genomic_DNA"/>
</dbReference>
<reference evidence="1 2" key="1">
    <citation type="journal article" date="2020" name="ISME J.">
        <title>Uncovering the hidden diversity of litter-decomposition mechanisms in mushroom-forming fungi.</title>
        <authorList>
            <person name="Floudas D."/>
            <person name="Bentzer J."/>
            <person name="Ahren D."/>
            <person name="Johansson T."/>
            <person name="Persson P."/>
            <person name="Tunlid A."/>
        </authorList>
    </citation>
    <scope>NUCLEOTIDE SEQUENCE [LARGE SCALE GENOMIC DNA]</scope>
    <source>
        <strain evidence="1 2">CBS 406.79</strain>
    </source>
</reference>